<dbReference type="PANTHER" id="PTHR46417:SF1">
    <property type="entry name" value="TRNA (GUANINE-N(1)-)-METHYLTRANSFERASE"/>
    <property type="match status" value="1"/>
</dbReference>
<evidence type="ECO:0000256" key="7">
    <source>
        <dbReference type="ARBA" id="ARBA00022490"/>
    </source>
</evidence>
<evidence type="ECO:0000259" key="18">
    <source>
        <dbReference type="Pfam" id="PF01746"/>
    </source>
</evidence>
<keyword evidence="10 15" id="KW-0949">S-adenosyl-L-methionine</keyword>
<dbReference type="GO" id="GO:0002939">
    <property type="term" value="P:tRNA N1-guanine methylation"/>
    <property type="evidence" value="ECO:0007669"/>
    <property type="project" value="TreeGrafter"/>
</dbReference>
<keyword evidence="8 15" id="KW-0489">Methyltransferase</keyword>
<evidence type="ECO:0000256" key="10">
    <source>
        <dbReference type="ARBA" id="ARBA00022691"/>
    </source>
</evidence>
<feature type="binding site" evidence="15">
    <location>
        <position position="140"/>
    </location>
    <ligand>
        <name>S-adenosyl-L-methionine</name>
        <dbReference type="ChEBI" id="CHEBI:59789"/>
    </ligand>
</feature>
<evidence type="ECO:0000256" key="14">
    <source>
        <dbReference type="ARBA" id="ARBA00047783"/>
    </source>
</evidence>
<evidence type="ECO:0000256" key="13">
    <source>
        <dbReference type="ARBA" id="ARBA00033392"/>
    </source>
</evidence>
<evidence type="ECO:0000256" key="3">
    <source>
        <dbReference type="ARBA" id="ARBA00007630"/>
    </source>
</evidence>
<protein>
    <recommendedName>
        <fullName evidence="6 15">tRNA (guanine-N(1)-)-methyltransferase</fullName>
        <ecNumber evidence="5 15">2.1.1.228</ecNumber>
    </recommendedName>
    <alternativeName>
        <fullName evidence="12 15">M1G-methyltransferase</fullName>
    </alternativeName>
    <alternativeName>
        <fullName evidence="13 15">tRNA [GM37] methyltransferase</fullName>
    </alternativeName>
</protein>
<dbReference type="InterPro" id="IPR023148">
    <property type="entry name" value="tRNA_m1G_MeTrfase_C_sf"/>
</dbReference>
<feature type="region of interest" description="Disordered" evidence="17">
    <location>
        <begin position="1"/>
        <end position="24"/>
    </location>
</feature>
<dbReference type="GO" id="GO:0052906">
    <property type="term" value="F:tRNA (guanine(37)-N1)-methyltransferase activity"/>
    <property type="evidence" value="ECO:0007669"/>
    <property type="project" value="UniProtKB-UniRule"/>
</dbReference>
<dbReference type="Gene3D" id="3.40.1280.10">
    <property type="match status" value="1"/>
</dbReference>
<dbReference type="SUPFAM" id="SSF75217">
    <property type="entry name" value="alpha/beta knot"/>
    <property type="match status" value="1"/>
</dbReference>
<dbReference type="EC" id="2.1.1.228" evidence="5 15"/>
<dbReference type="AlphaFoldDB" id="A0A936TCK1"/>
<keyword evidence="7 15" id="KW-0963">Cytoplasm</keyword>
<dbReference type="Pfam" id="PF01746">
    <property type="entry name" value="tRNA_m1G_MT"/>
    <property type="match status" value="1"/>
</dbReference>
<evidence type="ECO:0000256" key="2">
    <source>
        <dbReference type="ARBA" id="ARBA00004496"/>
    </source>
</evidence>
<evidence type="ECO:0000256" key="6">
    <source>
        <dbReference type="ARBA" id="ARBA00014679"/>
    </source>
</evidence>
<sequence length="281" mass="29840">MGSSSSTPDTGIGTGTRPATSDADPALDPLGLDVAVFTIFPQLVDSFAAESLLGRAQRRGLIRVATHDLRDYTDDVHRSVDDAPFGGGAGMVMTPEPIFAAVEATAPPRPLLMLGPAGRPFDQSMAAELAEGGGFSLLCGRYEAIDARVRNHLVDGEVSLGDFVLAGGEVAALAIIEATARLVPGVMGNATSALEESHSDGLLEYPHYTRPAEFRGWEVPEVLRSGDHARVARWRRAQSLARTLADRPDLIDARGGLTGADRSLLAEFEFEFEFEPGDPAE</sequence>
<dbReference type="InterPro" id="IPR029026">
    <property type="entry name" value="tRNA_m1G_MTases_N"/>
</dbReference>
<organism evidence="19 20">
    <name type="scientific">Candidatus Neomicrothrix subdominans</name>
    <dbReference type="NCBI Taxonomy" id="2954438"/>
    <lineage>
        <taxon>Bacteria</taxon>
        <taxon>Bacillati</taxon>
        <taxon>Actinomycetota</taxon>
        <taxon>Acidimicrobiia</taxon>
        <taxon>Acidimicrobiales</taxon>
        <taxon>Microthrixaceae</taxon>
        <taxon>Candidatus Neomicrothrix</taxon>
    </lineage>
</organism>
<evidence type="ECO:0000256" key="5">
    <source>
        <dbReference type="ARBA" id="ARBA00012807"/>
    </source>
</evidence>
<feature type="binding site" evidence="15">
    <location>
        <begin position="160"/>
        <end position="165"/>
    </location>
    <ligand>
        <name>S-adenosyl-L-methionine</name>
        <dbReference type="ChEBI" id="CHEBI:59789"/>
    </ligand>
</feature>
<comment type="subcellular location">
    <subcellularLocation>
        <location evidence="2 15 16">Cytoplasm</location>
    </subcellularLocation>
</comment>
<evidence type="ECO:0000256" key="4">
    <source>
        <dbReference type="ARBA" id="ARBA00011738"/>
    </source>
</evidence>
<dbReference type="NCBIfam" id="NF000648">
    <property type="entry name" value="PRK00026.1"/>
    <property type="match status" value="1"/>
</dbReference>
<dbReference type="HAMAP" id="MF_00605">
    <property type="entry name" value="TrmD"/>
    <property type="match status" value="1"/>
</dbReference>
<evidence type="ECO:0000256" key="9">
    <source>
        <dbReference type="ARBA" id="ARBA00022679"/>
    </source>
</evidence>
<evidence type="ECO:0000256" key="12">
    <source>
        <dbReference type="ARBA" id="ARBA00029736"/>
    </source>
</evidence>
<evidence type="ECO:0000256" key="1">
    <source>
        <dbReference type="ARBA" id="ARBA00002634"/>
    </source>
</evidence>
<dbReference type="GO" id="GO:0005829">
    <property type="term" value="C:cytosol"/>
    <property type="evidence" value="ECO:0007669"/>
    <property type="project" value="TreeGrafter"/>
</dbReference>
<evidence type="ECO:0000256" key="16">
    <source>
        <dbReference type="RuleBase" id="RU003464"/>
    </source>
</evidence>
<evidence type="ECO:0000256" key="8">
    <source>
        <dbReference type="ARBA" id="ARBA00022603"/>
    </source>
</evidence>
<dbReference type="Gene3D" id="1.10.1270.20">
    <property type="entry name" value="tRNA(m1g37)methyltransferase, domain 2"/>
    <property type="match status" value="1"/>
</dbReference>
<keyword evidence="11 15" id="KW-0819">tRNA processing</keyword>
<comment type="function">
    <text evidence="1 15 16">Specifically methylates guanosine-37 in various tRNAs.</text>
</comment>
<feature type="domain" description="tRNA methyltransferase TRMD/TRM10-type" evidence="18">
    <location>
        <begin position="34"/>
        <end position="252"/>
    </location>
</feature>
<proteinExistence type="inferred from homology"/>
<evidence type="ECO:0000256" key="17">
    <source>
        <dbReference type="SAM" id="MobiDB-lite"/>
    </source>
</evidence>
<evidence type="ECO:0000256" key="15">
    <source>
        <dbReference type="HAMAP-Rule" id="MF_00605"/>
    </source>
</evidence>
<comment type="similarity">
    <text evidence="3 15 16">Belongs to the RNA methyltransferase TrmD family.</text>
</comment>
<dbReference type="InterPro" id="IPR029028">
    <property type="entry name" value="Alpha/beta_knot_MTases"/>
</dbReference>
<dbReference type="FunFam" id="1.10.1270.20:FF:000001">
    <property type="entry name" value="tRNA (guanine-N(1)-)-methyltransferase"/>
    <property type="match status" value="1"/>
</dbReference>
<gene>
    <name evidence="15 19" type="primary">trmD</name>
    <name evidence="19" type="ORF">IPN02_05550</name>
</gene>
<dbReference type="NCBIfam" id="TIGR00088">
    <property type="entry name" value="trmD"/>
    <property type="match status" value="1"/>
</dbReference>
<evidence type="ECO:0000313" key="20">
    <source>
        <dbReference type="Proteomes" id="UP000727993"/>
    </source>
</evidence>
<evidence type="ECO:0000313" key="19">
    <source>
        <dbReference type="EMBL" id="MBK9296323.1"/>
    </source>
</evidence>
<name>A0A936TCK1_9ACTN</name>
<accession>A0A936TCK1</accession>
<comment type="catalytic activity">
    <reaction evidence="14 15 16">
        <text>guanosine(37) in tRNA + S-adenosyl-L-methionine = N(1)-methylguanosine(37) in tRNA + S-adenosyl-L-homocysteine + H(+)</text>
        <dbReference type="Rhea" id="RHEA:36899"/>
        <dbReference type="Rhea" id="RHEA-COMP:10145"/>
        <dbReference type="Rhea" id="RHEA-COMP:10147"/>
        <dbReference type="ChEBI" id="CHEBI:15378"/>
        <dbReference type="ChEBI" id="CHEBI:57856"/>
        <dbReference type="ChEBI" id="CHEBI:59789"/>
        <dbReference type="ChEBI" id="CHEBI:73542"/>
        <dbReference type="ChEBI" id="CHEBI:74269"/>
        <dbReference type="EC" id="2.1.1.228"/>
    </reaction>
</comment>
<keyword evidence="9 15" id="KW-0808">Transferase</keyword>
<dbReference type="InterPro" id="IPR002649">
    <property type="entry name" value="tRNA_m1G_MeTrfase_TrmD"/>
</dbReference>
<evidence type="ECO:0000256" key="11">
    <source>
        <dbReference type="ARBA" id="ARBA00022694"/>
    </source>
</evidence>
<reference evidence="19 20" key="1">
    <citation type="submission" date="2020-10" db="EMBL/GenBank/DDBJ databases">
        <title>Connecting structure to function with the recovery of over 1000 high-quality activated sludge metagenome-assembled genomes encoding full-length rRNA genes using long-read sequencing.</title>
        <authorList>
            <person name="Singleton C.M."/>
            <person name="Petriglieri F."/>
            <person name="Kristensen J.M."/>
            <person name="Kirkegaard R.H."/>
            <person name="Michaelsen T.Y."/>
            <person name="Andersen M.H."/>
            <person name="Karst S.M."/>
            <person name="Dueholm M.S."/>
            <person name="Nielsen P.H."/>
            <person name="Albertsen M."/>
        </authorList>
    </citation>
    <scope>NUCLEOTIDE SEQUENCE [LARGE SCALE GENOMIC DNA]</scope>
    <source>
        <strain evidence="19">Lyne_18-Q3-R50-59_MAXAC.006</strain>
    </source>
</reference>
<dbReference type="EMBL" id="JADJZA010000001">
    <property type="protein sequence ID" value="MBK9296323.1"/>
    <property type="molecule type" value="Genomic_DNA"/>
</dbReference>
<dbReference type="PANTHER" id="PTHR46417">
    <property type="entry name" value="TRNA (GUANINE-N(1)-)-METHYLTRANSFERASE"/>
    <property type="match status" value="1"/>
</dbReference>
<dbReference type="Proteomes" id="UP000727993">
    <property type="component" value="Unassembled WGS sequence"/>
</dbReference>
<dbReference type="CDD" id="cd18080">
    <property type="entry name" value="TrmD-like"/>
    <property type="match status" value="1"/>
</dbReference>
<comment type="caution">
    <text evidence="19">The sequence shown here is derived from an EMBL/GenBank/DDBJ whole genome shotgun (WGS) entry which is preliminary data.</text>
</comment>
<comment type="subunit">
    <text evidence="4 15 16">Homodimer.</text>
</comment>
<dbReference type="InterPro" id="IPR016009">
    <property type="entry name" value="tRNA_MeTrfase_TRMD/TRM10"/>
</dbReference>